<accession>A0A927YR46</accession>
<comment type="caution">
    <text evidence="2">The sequence shown here is derived from an EMBL/GenBank/DDBJ whole genome shotgun (WGS) entry which is preliminary data.</text>
</comment>
<dbReference type="AlphaFoldDB" id="A0A927YR46"/>
<dbReference type="PROSITE" id="PS51257">
    <property type="entry name" value="PROKAR_LIPOPROTEIN"/>
    <property type="match status" value="1"/>
</dbReference>
<name>A0A927YR46_9FIRM</name>
<keyword evidence="1" id="KW-0732">Signal</keyword>
<evidence type="ECO:0000256" key="1">
    <source>
        <dbReference type="SAM" id="SignalP"/>
    </source>
</evidence>
<evidence type="ECO:0000313" key="3">
    <source>
        <dbReference type="Proteomes" id="UP000766246"/>
    </source>
</evidence>
<protein>
    <recommendedName>
        <fullName evidence="4">Lipoprotein</fullName>
    </recommendedName>
</protein>
<organism evidence="2 3">
    <name type="scientific">Pseudobutyrivibrio ruminis</name>
    <dbReference type="NCBI Taxonomy" id="46206"/>
    <lineage>
        <taxon>Bacteria</taxon>
        <taxon>Bacillati</taxon>
        <taxon>Bacillota</taxon>
        <taxon>Clostridia</taxon>
        <taxon>Lachnospirales</taxon>
        <taxon>Lachnospiraceae</taxon>
        <taxon>Pseudobutyrivibrio</taxon>
    </lineage>
</organism>
<evidence type="ECO:0008006" key="4">
    <source>
        <dbReference type="Google" id="ProtNLM"/>
    </source>
</evidence>
<gene>
    <name evidence="2" type="ORF">E7272_09530</name>
</gene>
<dbReference type="EMBL" id="SVER01000023">
    <property type="protein sequence ID" value="MBE5920071.1"/>
    <property type="molecule type" value="Genomic_DNA"/>
</dbReference>
<evidence type="ECO:0000313" key="2">
    <source>
        <dbReference type="EMBL" id="MBE5920071.1"/>
    </source>
</evidence>
<feature type="chain" id="PRO_5038712224" description="Lipoprotein" evidence="1">
    <location>
        <begin position="24"/>
        <end position="190"/>
    </location>
</feature>
<reference evidence="2" key="1">
    <citation type="submission" date="2019-04" db="EMBL/GenBank/DDBJ databases">
        <title>Evolution of Biomass-Degrading Anaerobic Consortia Revealed by Metagenomics.</title>
        <authorList>
            <person name="Peng X."/>
        </authorList>
    </citation>
    <scope>NUCLEOTIDE SEQUENCE</scope>
    <source>
        <strain evidence="2">SIG311</strain>
    </source>
</reference>
<feature type="signal peptide" evidence="1">
    <location>
        <begin position="1"/>
        <end position="23"/>
    </location>
</feature>
<sequence>MKKMNLRSISILLSILLCLSLLGCGEQNQTKETFAQETGEGNTVEVEKDAEAEKYYNDDKTSFNIKDYIDYRGTFVGINEEYVTFEINGWGIMMTVSTNENNIDNCELSVVYGDNIQGYHESFIINKSCYDVTDNQTSISLDSNLGIYYDSRLLEDLLVIAPILESTEATEKCPLCGTGIQHINDGDIKL</sequence>
<dbReference type="Proteomes" id="UP000766246">
    <property type="component" value="Unassembled WGS sequence"/>
</dbReference>
<proteinExistence type="predicted"/>